<evidence type="ECO:0000313" key="1">
    <source>
        <dbReference type="EMBL" id="JAH02415.1"/>
    </source>
</evidence>
<protein>
    <submittedName>
        <fullName evidence="1">Uncharacterized protein</fullName>
    </submittedName>
</protein>
<name>A0A0E9PEC2_ANGAN</name>
<proteinExistence type="predicted"/>
<reference evidence="1" key="1">
    <citation type="submission" date="2014-11" db="EMBL/GenBank/DDBJ databases">
        <authorList>
            <person name="Amaro Gonzalez C."/>
        </authorList>
    </citation>
    <scope>NUCLEOTIDE SEQUENCE</scope>
</reference>
<accession>A0A0E9PEC2</accession>
<dbReference type="EMBL" id="GBXM01106162">
    <property type="protein sequence ID" value="JAH02415.1"/>
    <property type="molecule type" value="Transcribed_RNA"/>
</dbReference>
<dbReference type="AlphaFoldDB" id="A0A0E9PEC2"/>
<organism evidence="1">
    <name type="scientific">Anguilla anguilla</name>
    <name type="common">European freshwater eel</name>
    <name type="synonym">Muraena anguilla</name>
    <dbReference type="NCBI Taxonomy" id="7936"/>
    <lineage>
        <taxon>Eukaryota</taxon>
        <taxon>Metazoa</taxon>
        <taxon>Chordata</taxon>
        <taxon>Craniata</taxon>
        <taxon>Vertebrata</taxon>
        <taxon>Euteleostomi</taxon>
        <taxon>Actinopterygii</taxon>
        <taxon>Neopterygii</taxon>
        <taxon>Teleostei</taxon>
        <taxon>Anguilliformes</taxon>
        <taxon>Anguillidae</taxon>
        <taxon>Anguilla</taxon>
    </lineage>
</organism>
<reference evidence="1" key="2">
    <citation type="journal article" date="2015" name="Fish Shellfish Immunol.">
        <title>Early steps in the European eel (Anguilla anguilla)-Vibrio vulnificus interaction in the gills: Role of the RtxA13 toxin.</title>
        <authorList>
            <person name="Callol A."/>
            <person name="Pajuelo D."/>
            <person name="Ebbesson L."/>
            <person name="Teles M."/>
            <person name="MacKenzie S."/>
            <person name="Amaro C."/>
        </authorList>
    </citation>
    <scope>NUCLEOTIDE SEQUENCE</scope>
</reference>
<sequence length="28" mass="3290">MNTDHVYSLSTQTFYGKFMCCHLCQLSM</sequence>